<dbReference type="PANTHER" id="PTHR10695:SF46">
    <property type="entry name" value="BIFUNCTIONAL COENZYME A SYNTHASE-RELATED"/>
    <property type="match status" value="1"/>
</dbReference>
<protein>
    <recommendedName>
        <fullName evidence="6 7">Dephospho-CoA kinase</fullName>
        <ecNumber evidence="6 7">2.7.1.24</ecNumber>
    </recommendedName>
    <alternativeName>
        <fullName evidence="6">Dephosphocoenzyme A kinase</fullName>
    </alternativeName>
</protein>
<dbReference type="Gene3D" id="3.30.460.10">
    <property type="entry name" value="Beta Polymerase, domain 2"/>
    <property type="match status" value="1"/>
</dbReference>
<dbReference type="InterPro" id="IPR043519">
    <property type="entry name" value="NT_sf"/>
</dbReference>
<evidence type="ECO:0000313" key="9">
    <source>
        <dbReference type="Proteomes" id="UP000316500"/>
    </source>
</evidence>
<comment type="similarity">
    <text evidence="2">In the C-terminal section; belongs to the UPF0157 (GrpB) family.</text>
</comment>
<keyword evidence="6 8" id="KW-0418">Kinase</keyword>
<dbReference type="AlphaFoldDB" id="A0A558HB03"/>
<evidence type="ECO:0000256" key="7">
    <source>
        <dbReference type="NCBIfam" id="TIGR00152"/>
    </source>
</evidence>
<sequence>MLKIGLTGGIASGKSLVASRLQELGALLIDADLIARQVVEPGTAGLDRIVEAFGRGILDEEDRLDRPKLGSIVFHDPSQREVLNGIVHPLVREAAAAMMAGAAAGDIVVQDIPLLVETGQGSKFHLVVVVDAPDDLRVQRMVELRGMAPEDARSRMAAQATRKDRNAAADVILDNAATREELLATVDGLWEQRLVPFAENIKRGVRAVRSDGPVMASSKEHWGSQAARLAERLMAAAPEEIMAVDHIGSTSVPGLAAKDVLDLQVAVADLDTADRIAPRLAAAGFPAVPHVRQDTPKPSHPEPEGWQKRFHANADPGRPVNLHVRVAGSPGWHYALLFRDWLRAEPSAVALYESHKRELAGRYAEDRDTAAYADAKEPWFTDIAWPLMEEWANRTGWRPPSYSSSAVRKRGQ</sequence>
<dbReference type="Pfam" id="PF04229">
    <property type="entry name" value="GrpB"/>
    <property type="match status" value="1"/>
</dbReference>
<dbReference type="PANTHER" id="PTHR10695">
    <property type="entry name" value="DEPHOSPHO-COA KINASE-RELATED"/>
    <property type="match status" value="1"/>
</dbReference>
<dbReference type="SUPFAM" id="SSF81301">
    <property type="entry name" value="Nucleotidyltransferase"/>
    <property type="match status" value="1"/>
</dbReference>
<dbReference type="GO" id="GO:0004140">
    <property type="term" value="F:dephospho-CoA kinase activity"/>
    <property type="evidence" value="ECO:0007669"/>
    <property type="project" value="UniProtKB-UniRule"/>
</dbReference>
<proteinExistence type="inferred from homology"/>
<dbReference type="CDD" id="cd02022">
    <property type="entry name" value="DPCK"/>
    <property type="match status" value="1"/>
</dbReference>
<reference evidence="8 9" key="1">
    <citation type="submission" date="2019-07" db="EMBL/GenBank/DDBJ databases">
        <title>Diversity of Bacteria from Kongsfjorden, Arctic.</title>
        <authorList>
            <person name="Yu Y."/>
        </authorList>
    </citation>
    <scope>NUCLEOTIDE SEQUENCE [LARGE SCALE GENOMIC DNA]</scope>
    <source>
        <strain evidence="8 9">SM1928</strain>
    </source>
</reference>
<evidence type="ECO:0000313" key="8">
    <source>
        <dbReference type="EMBL" id="TVU66309.1"/>
    </source>
</evidence>
<dbReference type="GO" id="GO:0005524">
    <property type="term" value="F:ATP binding"/>
    <property type="evidence" value="ECO:0007669"/>
    <property type="project" value="UniProtKB-UniRule"/>
</dbReference>
<dbReference type="NCBIfam" id="TIGR00152">
    <property type="entry name" value="dephospho-CoA kinase"/>
    <property type="match status" value="1"/>
</dbReference>
<evidence type="ECO:0000256" key="6">
    <source>
        <dbReference type="HAMAP-Rule" id="MF_00376"/>
    </source>
</evidence>
<dbReference type="RefSeq" id="WP_144648213.1">
    <property type="nucleotide sequence ID" value="NZ_VNFK01000002.1"/>
</dbReference>
<evidence type="ECO:0000256" key="4">
    <source>
        <dbReference type="ARBA" id="ARBA00022741"/>
    </source>
</evidence>
<dbReference type="PROSITE" id="PS51219">
    <property type="entry name" value="DPCK"/>
    <property type="match status" value="1"/>
</dbReference>
<dbReference type="SUPFAM" id="SSF52540">
    <property type="entry name" value="P-loop containing nucleoside triphosphate hydrolases"/>
    <property type="match status" value="1"/>
</dbReference>
<dbReference type="InterPro" id="IPR007344">
    <property type="entry name" value="GrpB/CoaE"/>
</dbReference>
<dbReference type="Proteomes" id="UP000316500">
    <property type="component" value="Unassembled WGS sequence"/>
</dbReference>
<keyword evidence="3 6" id="KW-0963">Cytoplasm</keyword>
<feature type="binding site" evidence="6">
    <location>
        <begin position="11"/>
        <end position="16"/>
    </location>
    <ligand>
        <name>ATP</name>
        <dbReference type="ChEBI" id="CHEBI:30616"/>
    </ligand>
</feature>
<dbReference type="InterPro" id="IPR027417">
    <property type="entry name" value="P-loop_NTPase"/>
</dbReference>
<comment type="catalytic activity">
    <reaction evidence="6">
        <text>3'-dephospho-CoA + ATP = ADP + CoA + H(+)</text>
        <dbReference type="Rhea" id="RHEA:18245"/>
        <dbReference type="ChEBI" id="CHEBI:15378"/>
        <dbReference type="ChEBI" id="CHEBI:30616"/>
        <dbReference type="ChEBI" id="CHEBI:57287"/>
        <dbReference type="ChEBI" id="CHEBI:57328"/>
        <dbReference type="ChEBI" id="CHEBI:456216"/>
        <dbReference type="EC" id="2.7.1.24"/>
    </reaction>
</comment>
<dbReference type="EC" id="2.7.1.24" evidence="6 7"/>
<keyword evidence="5 6" id="KW-0067">ATP-binding</keyword>
<comment type="subcellular location">
    <subcellularLocation>
        <location evidence="6">Cytoplasm</location>
    </subcellularLocation>
</comment>
<dbReference type="UniPathway" id="UPA00241">
    <property type="reaction ID" value="UER00356"/>
</dbReference>
<dbReference type="OrthoDB" id="9812943at2"/>
<name>A0A558HB03_PAENT</name>
<dbReference type="HAMAP" id="MF_00376">
    <property type="entry name" value="Dephospho_CoA_kinase"/>
    <property type="match status" value="1"/>
</dbReference>
<evidence type="ECO:0000256" key="1">
    <source>
        <dbReference type="ARBA" id="ARBA00008826"/>
    </source>
</evidence>
<dbReference type="GO" id="GO:0005737">
    <property type="term" value="C:cytoplasm"/>
    <property type="evidence" value="ECO:0007669"/>
    <property type="project" value="UniProtKB-SubCell"/>
</dbReference>
<gene>
    <name evidence="6" type="primary">coaE</name>
    <name evidence="8" type="ORF">FQP90_02760</name>
</gene>
<keyword evidence="6 8" id="KW-0808">Transferase</keyword>
<evidence type="ECO:0000256" key="3">
    <source>
        <dbReference type="ARBA" id="ARBA00022490"/>
    </source>
</evidence>
<comment type="similarity">
    <text evidence="6">Belongs to the CoaE family.</text>
</comment>
<comment type="pathway">
    <text evidence="6">Cofactor biosynthesis; coenzyme A biosynthesis; CoA from (R)-pantothenate: step 5/5.</text>
</comment>
<keyword evidence="6" id="KW-0173">Coenzyme A biosynthesis</keyword>
<accession>A0A558HB03</accession>
<dbReference type="GO" id="GO:0015937">
    <property type="term" value="P:coenzyme A biosynthetic process"/>
    <property type="evidence" value="ECO:0007669"/>
    <property type="project" value="UniProtKB-UniRule"/>
</dbReference>
<comment type="similarity">
    <text evidence="1">In the N-terminal section; belongs to the CoaE family.</text>
</comment>
<organism evidence="8 9">
    <name type="scientific">Paenarthrobacter nitroguajacolicus</name>
    <name type="common">Arthrobacter nitroguajacolicus</name>
    <dbReference type="NCBI Taxonomy" id="211146"/>
    <lineage>
        <taxon>Bacteria</taxon>
        <taxon>Bacillati</taxon>
        <taxon>Actinomycetota</taxon>
        <taxon>Actinomycetes</taxon>
        <taxon>Micrococcales</taxon>
        <taxon>Micrococcaceae</taxon>
        <taxon>Paenarthrobacter</taxon>
    </lineage>
</organism>
<comment type="caution">
    <text evidence="8">The sequence shown here is derived from an EMBL/GenBank/DDBJ whole genome shotgun (WGS) entry which is preliminary data.</text>
</comment>
<dbReference type="Pfam" id="PF01121">
    <property type="entry name" value="CoaE"/>
    <property type="match status" value="1"/>
</dbReference>
<dbReference type="InterPro" id="IPR001977">
    <property type="entry name" value="Depp_CoAkinase"/>
</dbReference>
<evidence type="ECO:0000256" key="5">
    <source>
        <dbReference type="ARBA" id="ARBA00022840"/>
    </source>
</evidence>
<dbReference type="NCBIfam" id="NF002879">
    <property type="entry name" value="PRK03333.1"/>
    <property type="match status" value="1"/>
</dbReference>
<comment type="function">
    <text evidence="6">Catalyzes the phosphorylation of the 3'-hydroxyl group of dephosphocoenzyme A to form coenzyme A.</text>
</comment>
<dbReference type="EMBL" id="VNFK01000002">
    <property type="protein sequence ID" value="TVU66309.1"/>
    <property type="molecule type" value="Genomic_DNA"/>
</dbReference>
<keyword evidence="4 6" id="KW-0547">Nucleotide-binding</keyword>
<evidence type="ECO:0000256" key="2">
    <source>
        <dbReference type="ARBA" id="ARBA00011058"/>
    </source>
</evidence>
<dbReference type="Gene3D" id="3.40.50.300">
    <property type="entry name" value="P-loop containing nucleotide triphosphate hydrolases"/>
    <property type="match status" value="1"/>
</dbReference>